<dbReference type="PRINTS" id="PR00153">
    <property type="entry name" value="CSAPPISMRASE"/>
</dbReference>
<organism evidence="2 3">
    <name type="scientific">Leptomonas seymouri</name>
    <dbReference type="NCBI Taxonomy" id="5684"/>
    <lineage>
        <taxon>Eukaryota</taxon>
        <taxon>Discoba</taxon>
        <taxon>Euglenozoa</taxon>
        <taxon>Kinetoplastea</taxon>
        <taxon>Metakinetoplastina</taxon>
        <taxon>Trypanosomatida</taxon>
        <taxon>Trypanosomatidae</taxon>
        <taxon>Leishmaniinae</taxon>
        <taxon>Leptomonas</taxon>
    </lineage>
</organism>
<dbReference type="GO" id="GO:0005737">
    <property type="term" value="C:cytoplasm"/>
    <property type="evidence" value="ECO:0007669"/>
    <property type="project" value="TreeGrafter"/>
</dbReference>
<dbReference type="FunFam" id="2.40.100.10:FF:000048">
    <property type="entry name" value="Peptidyl-prolyl cis-trans isomerase"/>
    <property type="match status" value="1"/>
</dbReference>
<dbReference type="Proteomes" id="UP000038009">
    <property type="component" value="Unassembled WGS sequence"/>
</dbReference>
<dbReference type="AlphaFoldDB" id="A0A0N1IL84"/>
<accession>A0A0N1IL84</accession>
<evidence type="ECO:0000313" key="3">
    <source>
        <dbReference type="Proteomes" id="UP000038009"/>
    </source>
</evidence>
<name>A0A0N1IL84_LEPSE</name>
<dbReference type="PROSITE" id="PS50072">
    <property type="entry name" value="CSA_PPIASE_2"/>
    <property type="match status" value="1"/>
</dbReference>
<dbReference type="OrthoDB" id="408413at2759"/>
<sequence>MSEDVITPFTVYGIIASPAFQQCTEAAAYVNRTYTESFAVTIQHEVPRDFEERRAQWVAACQLPPEHQHCDVLVHNVSTNALMTAEEFIAEIMKSTHYRPDPSAAVASNHDSYSARAQQSWLDFLASRDRQYCWMDVTIDDAPVGRIWFELYSNMAPLTCKNFCELCRGTSVEVAPPSASTNGAAADHAAGTCEQLSYKGTTFFRILKDAWVMAGDVTAEHSGTGGYSCFGRTFPDETFAVAHDAVGVLGMCNDGPHTNASSFYITRRPLSWMNRKYVAFGRVMDGLAVVDAIHAVDVKHNQSPLKKIVIADCGVLDPSE</sequence>
<dbReference type="Gene3D" id="2.40.100.10">
    <property type="entry name" value="Cyclophilin-like"/>
    <property type="match status" value="1"/>
</dbReference>
<dbReference type="SUPFAM" id="SSF50891">
    <property type="entry name" value="Cyclophilin-like"/>
    <property type="match status" value="1"/>
</dbReference>
<keyword evidence="3" id="KW-1185">Reference proteome</keyword>
<dbReference type="PANTHER" id="PTHR11071">
    <property type="entry name" value="PEPTIDYL-PROLYL CIS-TRANS ISOMERASE"/>
    <property type="match status" value="1"/>
</dbReference>
<comment type="caution">
    <text evidence="2">The sequence shown here is derived from an EMBL/GenBank/DDBJ whole genome shotgun (WGS) entry which is preliminary data.</text>
</comment>
<evidence type="ECO:0000313" key="2">
    <source>
        <dbReference type="EMBL" id="KPI87840.1"/>
    </source>
</evidence>
<dbReference type="PANTHER" id="PTHR11071:SF561">
    <property type="entry name" value="PEPTIDYL-PROLYL CIS-TRANS ISOMERASE D-RELATED"/>
    <property type="match status" value="1"/>
</dbReference>
<evidence type="ECO:0000259" key="1">
    <source>
        <dbReference type="PROSITE" id="PS50072"/>
    </source>
</evidence>
<dbReference type="GO" id="GO:0003755">
    <property type="term" value="F:peptidyl-prolyl cis-trans isomerase activity"/>
    <property type="evidence" value="ECO:0007669"/>
    <property type="project" value="InterPro"/>
</dbReference>
<dbReference type="VEuPathDB" id="TriTrypDB:Lsey_0072_0170"/>
<proteinExistence type="predicted"/>
<protein>
    <submittedName>
        <fullName evidence="2">Cyclophilin 12 putative (CYP12)</fullName>
    </submittedName>
</protein>
<dbReference type="InterPro" id="IPR002130">
    <property type="entry name" value="Cyclophilin-type_PPIase_dom"/>
</dbReference>
<dbReference type="InterPro" id="IPR029000">
    <property type="entry name" value="Cyclophilin-like_dom_sf"/>
</dbReference>
<dbReference type="OMA" id="VITDCDV"/>
<gene>
    <name evidence="2" type="ORF">ABL78_3067</name>
</gene>
<dbReference type="Pfam" id="PF00160">
    <property type="entry name" value="Pro_isomerase"/>
    <property type="match status" value="1"/>
</dbReference>
<reference evidence="2 3" key="1">
    <citation type="journal article" date="2015" name="PLoS Pathog.">
        <title>Leptomonas seymouri: Adaptations to the Dixenous Life Cycle Analyzed by Genome Sequencing, Transcriptome Profiling and Co-infection with Leishmania donovani.</title>
        <authorList>
            <person name="Kraeva N."/>
            <person name="Butenko A."/>
            <person name="Hlavacova J."/>
            <person name="Kostygov A."/>
            <person name="Myskova J."/>
            <person name="Grybchuk D."/>
            <person name="Lestinova T."/>
            <person name="Votypka J."/>
            <person name="Volf P."/>
            <person name="Opperdoes F."/>
            <person name="Flegontov P."/>
            <person name="Lukes J."/>
            <person name="Yurchenko V."/>
        </authorList>
    </citation>
    <scope>NUCLEOTIDE SEQUENCE [LARGE SCALE GENOMIC DNA]</scope>
    <source>
        <strain evidence="2 3">ATCC 30220</strain>
    </source>
</reference>
<feature type="domain" description="PPIase cyclophilin-type" evidence="1">
    <location>
        <begin position="134"/>
        <end position="315"/>
    </location>
</feature>
<dbReference type="EMBL" id="LJSK01000072">
    <property type="protein sequence ID" value="KPI87840.1"/>
    <property type="molecule type" value="Genomic_DNA"/>
</dbReference>